<sequence length="347" mass="39212">MTAIIRVLNLPSSTPIWGLVKVKHIKKVVAEETTKPPHLSISRTGSLNPSISDSRQLLRPPGSDFLSTDSTIDLNLKRQHRPSSELYSKNYVIIEGSTLCLAYQLSQMNLNSSGKSNCLYSKLTKGTERCKKLEIDLNLPASSNETEWTHNITNSDDEALSQYAGTDIRRSEHEYQQQLNGRLHHDNSISDTIDSSQKDASRKKKNSSNNMVKWKQQVKMRPEIGLEVPPNDGYMWRKYGQKEILNAKYPREYYRCTYRNTHGCCATKQVQRSSQDQSIFDITYLGKHTCPKISKTNDPLSATESGYGLINFSSTPESASNSSRTSDVSSAIARNSFEFSNWPLHHN</sequence>
<accession>A0ACB9IRY6</accession>
<gene>
    <name evidence="1" type="ORF">L1987_20030</name>
</gene>
<organism evidence="1 2">
    <name type="scientific">Smallanthus sonchifolius</name>
    <dbReference type="NCBI Taxonomy" id="185202"/>
    <lineage>
        <taxon>Eukaryota</taxon>
        <taxon>Viridiplantae</taxon>
        <taxon>Streptophyta</taxon>
        <taxon>Embryophyta</taxon>
        <taxon>Tracheophyta</taxon>
        <taxon>Spermatophyta</taxon>
        <taxon>Magnoliopsida</taxon>
        <taxon>eudicotyledons</taxon>
        <taxon>Gunneridae</taxon>
        <taxon>Pentapetalae</taxon>
        <taxon>asterids</taxon>
        <taxon>campanulids</taxon>
        <taxon>Asterales</taxon>
        <taxon>Asteraceae</taxon>
        <taxon>Asteroideae</taxon>
        <taxon>Heliantheae alliance</taxon>
        <taxon>Millerieae</taxon>
        <taxon>Smallanthus</taxon>
    </lineage>
</organism>
<evidence type="ECO:0000313" key="1">
    <source>
        <dbReference type="EMBL" id="KAI3810418.1"/>
    </source>
</evidence>
<keyword evidence="2" id="KW-1185">Reference proteome</keyword>
<reference evidence="2" key="1">
    <citation type="journal article" date="2022" name="Mol. Ecol. Resour.">
        <title>The genomes of chicory, endive, great burdock and yacon provide insights into Asteraceae palaeo-polyploidization history and plant inulin production.</title>
        <authorList>
            <person name="Fan W."/>
            <person name="Wang S."/>
            <person name="Wang H."/>
            <person name="Wang A."/>
            <person name="Jiang F."/>
            <person name="Liu H."/>
            <person name="Zhao H."/>
            <person name="Xu D."/>
            <person name="Zhang Y."/>
        </authorList>
    </citation>
    <scope>NUCLEOTIDE SEQUENCE [LARGE SCALE GENOMIC DNA]</scope>
    <source>
        <strain evidence="2">cv. Yunnan</strain>
    </source>
</reference>
<evidence type="ECO:0000313" key="2">
    <source>
        <dbReference type="Proteomes" id="UP001056120"/>
    </source>
</evidence>
<comment type="caution">
    <text evidence="1">The sequence shown here is derived from an EMBL/GenBank/DDBJ whole genome shotgun (WGS) entry which is preliminary data.</text>
</comment>
<protein>
    <submittedName>
        <fullName evidence="1">Uncharacterized protein</fullName>
    </submittedName>
</protein>
<proteinExistence type="predicted"/>
<dbReference type="EMBL" id="CM042024">
    <property type="protein sequence ID" value="KAI3810418.1"/>
    <property type="molecule type" value="Genomic_DNA"/>
</dbReference>
<name>A0ACB9IRY6_9ASTR</name>
<reference evidence="1 2" key="2">
    <citation type="journal article" date="2022" name="Mol. Ecol. Resour.">
        <title>The genomes of chicory, endive, great burdock and yacon provide insights into Asteraceae paleo-polyploidization history and plant inulin production.</title>
        <authorList>
            <person name="Fan W."/>
            <person name="Wang S."/>
            <person name="Wang H."/>
            <person name="Wang A."/>
            <person name="Jiang F."/>
            <person name="Liu H."/>
            <person name="Zhao H."/>
            <person name="Xu D."/>
            <person name="Zhang Y."/>
        </authorList>
    </citation>
    <scope>NUCLEOTIDE SEQUENCE [LARGE SCALE GENOMIC DNA]</scope>
    <source>
        <strain evidence="2">cv. Yunnan</strain>
        <tissue evidence="1">Leaves</tissue>
    </source>
</reference>
<dbReference type="Proteomes" id="UP001056120">
    <property type="component" value="Linkage Group LG07"/>
</dbReference>